<comment type="caution">
    <text evidence="8">The sequence shown here is derived from an EMBL/GenBank/DDBJ whole genome shotgun (WGS) entry which is preliminary data.</text>
</comment>
<evidence type="ECO:0000256" key="6">
    <source>
        <dbReference type="SAM" id="Phobius"/>
    </source>
</evidence>
<evidence type="ECO:0000256" key="4">
    <source>
        <dbReference type="ARBA" id="ARBA00023136"/>
    </source>
</evidence>
<protein>
    <submittedName>
        <fullName evidence="8">Threonine/homoserine efflux transporter RhtA</fullName>
    </submittedName>
</protein>
<keyword evidence="4 6" id="KW-0472">Membrane</keyword>
<evidence type="ECO:0000259" key="7">
    <source>
        <dbReference type="Pfam" id="PF02656"/>
    </source>
</evidence>
<dbReference type="EMBL" id="JAVDYJ010000001">
    <property type="protein sequence ID" value="MDR7347665.1"/>
    <property type="molecule type" value="Genomic_DNA"/>
</dbReference>
<comment type="subcellular location">
    <subcellularLocation>
        <location evidence="1">Endomembrane system</location>
        <topology evidence="1">Multi-pass membrane protein</topology>
    </subcellularLocation>
</comment>
<name>A0ABU2B253_9MICC</name>
<dbReference type="Proteomes" id="UP001183794">
    <property type="component" value="Unassembled WGS sequence"/>
</dbReference>
<organism evidence="8 9">
    <name type="scientific">Enteractinococcus fodinae</name>
    <dbReference type="NCBI Taxonomy" id="684663"/>
    <lineage>
        <taxon>Bacteria</taxon>
        <taxon>Bacillati</taxon>
        <taxon>Actinomycetota</taxon>
        <taxon>Actinomycetes</taxon>
        <taxon>Micrococcales</taxon>
        <taxon>Micrococcaceae</taxon>
    </lineage>
</organism>
<proteinExistence type="predicted"/>
<evidence type="ECO:0000256" key="1">
    <source>
        <dbReference type="ARBA" id="ARBA00004127"/>
    </source>
</evidence>
<sequence length="118" mass="13096">MVFRSVRPVPRRPLPHHEDPGLQPERTVMSWGRTGLATAVVALLLIRWYPSVGVVAFVPVAIAVVGVGLIQLSQRRRYRVQVAGINYEKVAADFWAVFWMTVMAVLIAATGIAGVWLF</sequence>
<keyword evidence="9" id="KW-1185">Reference proteome</keyword>
<dbReference type="RefSeq" id="WP_310174137.1">
    <property type="nucleotide sequence ID" value="NZ_BAABHE010000003.1"/>
</dbReference>
<keyword evidence="3 6" id="KW-1133">Transmembrane helix</keyword>
<dbReference type="InterPro" id="IPR003807">
    <property type="entry name" value="DUF202"/>
</dbReference>
<dbReference type="Pfam" id="PF02656">
    <property type="entry name" value="DUF202"/>
    <property type="match status" value="1"/>
</dbReference>
<reference evidence="8 9" key="1">
    <citation type="submission" date="2023-07" db="EMBL/GenBank/DDBJ databases">
        <title>Sequencing the genomes of 1000 actinobacteria strains.</title>
        <authorList>
            <person name="Klenk H.-P."/>
        </authorList>
    </citation>
    <scope>NUCLEOTIDE SEQUENCE [LARGE SCALE GENOMIC DNA]</scope>
    <source>
        <strain evidence="8 9">DSM 22966</strain>
    </source>
</reference>
<feature type="transmembrane region" description="Helical" evidence="6">
    <location>
        <begin position="94"/>
        <end position="117"/>
    </location>
</feature>
<evidence type="ECO:0000313" key="9">
    <source>
        <dbReference type="Proteomes" id="UP001183794"/>
    </source>
</evidence>
<feature type="domain" description="DUF202" evidence="7">
    <location>
        <begin position="19"/>
        <end position="81"/>
    </location>
</feature>
<feature type="region of interest" description="Disordered" evidence="5">
    <location>
        <begin position="1"/>
        <end position="21"/>
    </location>
</feature>
<evidence type="ECO:0000313" key="8">
    <source>
        <dbReference type="EMBL" id="MDR7347665.1"/>
    </source>
</evidence>
<evidence type="ECO:0000256" key="5">
    <source>
        <dbReference type="SAM" id="MobiDB-lite"/>
    </source>
</evidence>
<gene>
    <name evidence="8" type="ORF">J2S62_001922</name>
</gene>
<feature type="transmembrane region" description="Helical" evidence="6">
    <location>
        <begin position="55"/>
        <end position="73"/>
    </location>
</feature>
<keyword evidence="2 6" id="KW-0812">Transmembrane</keyword>
<accession>A0ABU2B253</accession>
<evidence type="ECO:0000256" key="3">
    <source>
        <dbReference type="ARBA" id="ARBA00022989"/>
    </source>
</evidence>
<evidence type="ECO:0000256" key="2">
    <source>
        <dbReference type="ARBA" id="ARBA00022692"/>
    </source>
</evidence>